<accession>A0A368XY23</accession>
<dbReference type="AlphaFoldDB" id="A0A368XY23"/>
<keyword evidence="2" id="KW-0732">Signal</keyword>
<proteinExistence type="predicted"/>
<feature type="region of interest" description="Disordered" evidence="1">
    <location>
        <begin position="98"/>
        <end position="220"/>
    </location>
</feature>
<evidence type="ECO:0000256" key="1">
    <source>
        <dbReference type="SAM" id="MobiDB-lite"/>
    </source>
</evidence>
<comment type="caution">
    <text evidence="3">The sequence shown here is derived from an EMBL/GenBank/DDBJ whole genome shotgun (WGS) entry which is preliminary data.</text>
</comment>
<dbReference type="RefSeq" id="WP_114468359.1">
    <property type="nucleotide sequence ID" value="NZ_QPJK01000003.1"/>
</dbReference>
<feature type="chain" id="PRO_5016696528" evidence="2">
    <location>
        <begin position="21"/>
        <end position="220"/>
    </location>
</feature>
<protein>
    <submittedName>
        <fullName evidence="3">Uncharacterized protein</fullName>
    </submittedName>
</protein>
<gene>
    <name evidence="3" type="ORF">DES41_103598</name>
</gene>
<dbReference type="OrthoDB" id="8914044at2"/>
<name>A0A368XY23_9BURK</name>
<dbReference type="EMBL" id="QPJK01000003">
    <property type="protein sequence ID" value="RCW72990.1"/>
    <property type="molecule type" value="Genomic_DNA"/>
</dbReference>
<feature type="compositionally biased region" description="Basic and acidic residues" evidence="1">
    <location>
        <begin position="146"/>
        <end position="199"/>
    </location>
</feature>
<reference evidence="3 4" key="1">
    <citation type="submission" date="2018-07" db="EMBL/GenBank/DDBJ databases">
        <title>Genomic Encyclopedia of Type Strains, Phase IV (KMG-IV): sequencing the most valuable type-strain genomes for metagenomic binning, comparative biology and taxonomic classification.</title>
        <authorList>
            <person name="Goeker M."/>
        </authorList>
    </citation>
    <scope>NUCLEOTIDE SEQUENCE [LARGE SCALE GENOMIC DNA]</scope>
    <source>
        <strain evidence="3 4">DSM 21634</strain>
    </source>
</reference>
<dbReference type="Proteomes" id="UP000252884">
    <property type="component" value="Unassembled WGS sequence"/>
</dbReference>
<keyword evidence="4" id="KW-1185">Reference proteome</keyword>
<feature type="compositionally biased region" description="Basic and acidic residues" evidence="1">
    <location>
        <begin position="98"/>
        <end position="124"/>
    </location>
</feature>
<organism evidence="3 4">
    <name type="scientific">Pseudorhodoferax soli</name>
    <dbReference type="NCBI Taxonomy" id="545864"/>
    <lineage>
        <taxon>Bacteria</taxon>
        <taxon>Pseudomonadati</taxon>
        <taxon>Pseudomonadota</taxon>
        <taxon>Betaproteobacteria</taxon>
        <taxon>Burkholderiales</taxon>
        <taxon>Comamonadaceae</taxon>
    </lineage>
</organism>
<feature type="signal peptide" evidence="2">
    <location>
        <begin position="1"/>
        <end position="20"/>
    </location>
</feature>
<evidence type="ECO:0000313" key="3">
    <source>
        <dbReference type="EMBL" id="RCW72990.1"/>
    </source>
</evidence>
<evidence type="ECO:0000256" key="2">
    <source>
        <dbReference type="SAM" id="SignalP"/>
    </source>
</evidence>
<evidence type="ECO:0000313" key="4">
    <source>
        <dbReference type="Proteomes" id="UP000252884"/>
    </source>
</evidence>
<sequence length="220" mass="24418">MKAARLCAALALLCAAQAWGQSSTPMGPEQVAAERARITSERAAIATRFAAEERACHQRFAVNDCLNRNLAWQREAMADLRRQEIVLNDSERQRRAAERLDGLEEKSRARTVDQADRPVADPRAPHAVPRPGGGKLPQAAEPAPRVPDEAAIRQHQERMEHKQQRHAQDEAQRAEKAAHGEEEARRNAARVREAEERKAAVLRRNAAEPSKAKPLPTPAP</sequence>